<feature type="region of interest" description="Disordered" evidence="1">
    <location>
        <begin position="71"/>
        <end position="98"/>
    </location>
</feature>
<dbReference type="SUPFAM" id="SSF81383">
    <property type="entry name" value="F-box domain"/>
    <property type="match status" value="1"/>
</dbReference>
<dbReference type="AlphaFoldDB" id="A0A067MQL6"/>
<evidence type="ECO:0000256" key="1">
    <source>
        <dbReference type="SAM" id="MobiDB-lite"/>
    </source>
</evidence>
<keyword evidence="3" id="KW-1185">Reference proteome</keyword>
<feature type="compositionally biased region" description="Basic and acidic residues" evidence="1">
    <location>
        <begin position="83"/>
        <end position="98"/>
    </location>
</feature>
<protein>
    <recommendedName>
        <fullName evidence="4">F-box domain-containing protein</fullName>
    </recommendedName>
</protein>
<reference evidence="3" key="1">
    <citation type="journal article" date="2014" name="Proc. Natl. Acad. Sci. U.S.A.">
        <title>Extensive sampling of basidiomycete genomes demonstrates inadequacy of the white-rot/brown-rot paradigm for wood decay fungi.</title>
        <authorList>
            <person name="Riley R."/>
            <person name="Salamov A.A."/>
            <person name="Brown D.W."/>
            <person name="Nagy L.G."/>
            <person name="Floudas D."/>
            <person name="Held B.W."/>
            <person name="Levasseur A."/>
            <person name="Lombard V."/>
            <person name="Morin E."/>
            <person name="Otillar R."/>
            <person name="Lindquist E.A."/>
            <person name="Sun H."/>
            <person name="LaButti K.M."/>
            <person name="Schmutz J."/>
            <person name="Jabbour D."/>
            <person name="Luo H."/>
            <person name="Baker S.E."/>
            <person name="Pisabarro A.G."/>
            <person name="Walton J.D."/>
            <person name="Blanchette R.A."/>
            <person name="Henrissat B."/>
            <person name="Martin F."/>
            <person name="Cullen D."/>
            <person name="Hibbett D.S."/>
            <person name="Grigoriev I.V."/>
        </authorList>
    </citation>
    <scope>NUCLEOTIDE SEQUENCE [LARGE SCALE GENOMIC DNA]</scope>
    <source>
        <strain evidence="3">FD-172 SS1</strain>
    </source>
</reference>
<evidence type="ECO:0000313" key="2">
    <source>
        <dbReference type="EMBL" id="KDQ13861.1"/>
    </source>
</evidence>
<dbReference type="EMBL" id="KL198041">
    <property type="protein sequence ID" value="KDQ13861.1"/>
    <property type="molecule type" value="Genomic_DNA"/>
</dbReference>
<evidence type="ECO:0000313" key="3">
    <source>
        <dbReference type="Proteomes" id="UP000027195"/>
    </source>
</evidence>
<evidence type="ECO:0008006" key="4">
    <source>
        <dbReference type="Google" id="ProtNLM"/>
    </source>
</evidence>
<dbReference type="HOGENOM" id="CLU_1320685_0_0_1"/>
<proteinExistence type="predicted"/>
<dbReference type="InParanoid" id="A0A067MQL6"/>
<name>A0A067MQL6_BOTB1</name>
<organism evidence="2 3">
    <name type="scientific">Botryobasidium botryosum (strain FD-172 SS1)</name>
    <dbReference type="NCBI Taxonomy" id="930990"/>
    <lineage>
        <taxon>Eukaryota</taxon>
        <taxon>Fungi</taxon>
        <taxon>Dikarya</taxon>
        <taxon>Basidiomycota</taxon>
        <taxon>Agaricomycotina</taxon>
        <taxon>Agaricomycetes</taxon>
        <taxon>Cantharellales</taxon>
        <taxon>Botryobasidiaceae</taxon>
        <taxon>Botryobasidium</taxon>
    </lineage>
</organism>
<dbReference type="OrthoDB" id="2269034at2759"/>
<dbReference type="InterPro" id="IPR036047">
    <property type="entry name" value="F-box-like_dom_sf"/>
</dbReference>
<accession>A0A067MQL6</accession>
<sequence length="208" mass="22939">MTERSATNCFHSLGTRAPLNLSRVSKLWQEIALNTPNLWVAIDVMNIGLAPTFLERSWGVALEIAMESGSMYDEGGSDDGEEPERATSERRGVQRAYDSRRQDPCKFIMPLLPHIDRWWSLTLEVLPTGEPLEGFLLPLAPALTTFCALELGGPPVLMTLHPDLFNQRLPNLSRLSLVGVVLPLGLAPTALKGLRWLTLTSGKTGIHN</sequence>
<gene>
    <name evidence="2" type="ORF">BOTBODRAFT_175277</name>
</gene>
<dbReference type="Proteomes" id="UP000027195">
    <property type="component" value="Unassembled WGS sequence"/>
</dbReference>